<evidence type="ECO:0008006" key="3">
    <source>
        <dbReference type="Google" id="ProtNLM"/>
    </source>
</evidence>
<evidence type="ECO:0000313" key="1">
    <source>
        <dbReference type="EMBL" id="MED6164317.1"/>
    </source>
</evidence>
<dbReference type="Proteomes" id="UP001341840">
    <property type="component" value="Unassembled WGS sequence"/>
</dbReference>
<dbReference type="Pfam" id="PF05056">
    <property type="entry name" value="DUF674"/>
    <property type="match status" value="1"/>
</dbReference>
<dbReference type="EMBL" id="JASCZI010122441">
    <property type="protein sequence ID" value="MED6164317.1"/>
    <property type="molecule type" value="Genomic_DNA"/>
</dbReference>
<dbReference type="InterPro" id="IPR007750">
    <property type="entry name" value="DUF674"/>
</dbReference>
<keyword evidence="2" id="KW-1185">Reference proteome</keyword>
<protein>
    <recommendedName>
        <fullName evidence="3">DUF674 family protein</fullName>
    </recommendedName>
</protein>
<organism evidence="1 2">
    <name type="scientific">Stylosanthes scabra</name>
    <dbReference type="NCBI Taxonomy" id="79078"/>
    <lineage>
        <taxon>Eukaryota</taxon>
        <taxon>Viridiplantae</taxon>
        <taxon>Streptophyta</taxon>
        <taxon>Embryophyta</taxon>
        <taxon>Tracheophyta</taxon>
        <taxon>Spermatophyta</taxon>
        <taxon>Magnoliopsida</taxon>
        <taxon>eudicotyledons</taxon>
        <taxon>Gunneridae</taxon>
        <taxon>Pentapetalae</taxon>
        <taxon>rosids</taxon>
        <taxon>fabids</taxon>
        <taxon>Fabales</taxon>
        <taxon>Fabaceae</taxon>
        <taxon>Papilionoideae</taxon>
        <taxon>50 kb inversion clade</taxon>
        <taxon>dalbergioids sensu lato</taxon>
        <taxon>Dalbergieae</taxon>
        <taxon>Pterocarpus clade</taxon>
        <taxon>Stylosanthes</taxon>
    </lineage>
</organism>
<sequence>MASSQQEEQKIPLKVFIDKQHNKVVAVESTKDFVDTLFSFLSLPLSTIIRLLTKQQEQQQQPLSILGSITNLYQSVHNLNQNHFFNAVCKHMLLCPRNPCDSLCWKLFFNIDDTEPAPRFLVCEYCTAKFTTFRNLICSCGCGKPVDGKPHDLDWEVRKKNNGGDVNVDDDAKCGVFVKENGSLFLVFDDLTVVPSSLVTSMQMLFQLGYSDLNQLDEVTRSIGKDEILNLLKYTITSYEPLTNTILASDSKEKDKPLDPFASAIRVLRPVTNESKMDVKIVLSKSQNKIIFAEAKEDFVDFMFSLLAIPLGSIVKQLDGNSSVGCIDNLYRSVETLDSSWCTNSRSALLNPGVAPQYGCPNQPLNIPEGELPTYYYGKGTYEPDPYYSYSKIEVTRSEGVVSESKSDIINVKSLTALDPRSPKRLKESVVGFVRRPALYAVGDDLRVRSLSGDSCISYLKELSLAIDDLEMKVISIGEAEALSLLRASLTSKQALTTGLKDFLDVPRQESNLASKCTHTSRLDDLLKEEPNPEP</sequence>
<gene>
    <name evidence="1" type="ORF">PIB30_088558</name>
</gene>
<accession>A0ABU6USL6</accession>
<reference evidence="1 2" key="1">
    <citation type="journal article" date="2023" name="Plants (Basel)">
        <title>Bridging the Gap: Combining Genomics and Transcriptomics Approaches to Understand Stylosanthes scabra, an Orphan Legume from the Brazilian Caatinga.</title>
        <authorList>
            <person name="Ferreira-Neto J.R.C."/>
            <person name="da Silva M.D."/>
            <person name="Binneck E."/>
            <person name="de Melo N.F."/>
            <person name="da Silva R.H."/>
            <person name="de Melo A.L.T.M."/>
            <person name="Pandolfi V."/>
            <person name="Bustamante F.O."/>
            <person name="Brasileiro-Vidal A.C."/>
            <person name="Benko-Iseppon A.M."/>
        </authorList>
    </citation>
    <scope>NUCLEOTIDE SEQUENCE [LARGE SCALE GENOMIC DNA]</scope>
    <source>
        <tissue evidence="1">Leaves</tissue>
    </source>
</reference>
<dbReference type="PANTHER" id="PTHR33103:SF27">
    <property type="entry name" value="OS04G0594700 PROTEIN"/>
    <property type="match status" value="1"/>
</dbReference>
<dbReference type="PANTHER" id="PTHR33103">
    <property type="entry name" value="OS01G0153900 PROTEIN"/>
    <property type="match status" value="1"/>
</dbReference>
<proteinExistence type="predicted"/>
<comment type="caution">
    <text evidence="1">The sequence shown here is derived from an EMBL/GenBank/DDBJ whole genome shotgun (WGS) entry which is preliminary data.</text>
</comment>
<evidence type="ECO:0000313" key="2">
    <source>
        <dbReference type="Proteomes" id="UP001341840"/>
    </source>
</evidence>
<name>A0ABU6USL6_9FABA</name>